<dbReference type="AlphaFoldDB" id="A0A0W0Y4C4"/>
<dbReference type="EC" id="3.1.-.-" evidence="9"/>
<dbReference type="PATRIC" id="fig|45073.5.peg.406"/>
<evidence type="ECO:0000256" key="5">
    <source>
        <dbReference type="ARBA" id="ARBA00022801"/>
    </source>
</evidence>
<keyword evidence="5 9" id="KW-0378">Hydrolase</keyword>
<dbReference type="RefSeq" id="WP_058506507.1">
    <property type="nucleotide sequence ID" value="NZ_CAAAIK010000002.1"/>
</dbReference>
<dbReference type="PANTHER" id="PTHR33653:SF1">
    <property type="entry name" value="RIBONUCLEASE VAPC2"/>
    <property type="match status" value="1"/>
</dbReference>
<dbReference type="GO" id="GO:0004518">
    <property type="term" value="F:nuclease activity"/>
    <property type="evidence" value="ECO:0007669"/>
    <property type="project" value="UniProtKB-KW"/>
</dbReference>
<evidence type="ECO:0000256" key="1">
    <source>
        <dbReference type="ARBA" id="ARBA00001946"/>
    </source>
</evidence>
<dbReference type="EMBL" id="LNYS01000006">
    <property type="protein sequence ID" value="KTD51535.1"/>
    <property type="molecule type" value="Genomic_DNA"/>
</dbReference>
<dbReference type="GO" id="GO:0016787">
    <property type="term" value="F:hydrolase activity"/>
    <property type="evidence" value="ECO:0007669"/>
    <property type="project" value="UniProtKB-KW"/>
</dbReference>
<dbReference type="STRING" id="45073.Lqui_0379"/>
<keyword evidence="6" id="KW-0460">Magnesium</keyword>
<name>A0A0W0Y4C4_9GAMM</name>
<dbReference type="InterPro" id="IPR002716">
    <property type="entry name" value="PIN_dom"/>
</dbReference>
<comment type="cofactor">
    <cofactor evidence="1">
        <name>Mg(2+)</name>
        <dbReference type="ChEBI" id="CHEBI:18420"/>
    </cofactor>
</comment>
<dbReference type="InterPro" id="IPR050556">
    <property type="entry name" value="Type_II_TA_system_RNase"/>
</dbReference>
<feature type="domain" description="PIN" evidence="8">
    <location>
        <begin position="2"/>
        <end position="121"/>
    </location>
</feature>
<accession>A0A0W0Y4C4</accession>
<sequence length="138" mass="15325">MYLMDTNVVSEIRKGAKANINVISWARAASTASLFLSVISILEIEMGILQKERADPSQGAILRTWLNAHVLPAFVDRILNIDVAVAQRCAKLHIPDRRSERDALIAATALVHGLVVVTRNIKDFEDSGLELLNPWEPR</sequence>
<gene>
    <name evidence="9" type="primary">fitB</name>
    <name evidence="9" type="ORF">Lqui_0379</name>
</gene>
<keyword evidence="3" id="KW-0540">Nuclease</keyword>
<dbReference type="PANTHER" id="PTHR33653">
    <property type="entry name" value="RIBONUCLEASE VAPC2"/>
    <property type="match status" value="1"/>
</dbReference>
<evidence type="ECO:0000256" key="2">
    <source>
        <dbReference type="ARBA" id="ARBA00022649"/>
    </source>
</evidence>
<proteinExistence type="inferred from homology"/>
<dbReference type="SUPFAM" id="SSF88723">
    <property type="entry name" value="PIN domain-like"/>
    <property type="match status" value="1"/>
</dbReference>
<protein>
    <submittedName>
        <fullName evidence="9">Toxin FitB</fullName>
        <ecNumber evidence="9">3.1.-.-</ecNumber>
    </submittedName>
</protein>
<evidence type="ECO:0000313" key="9">
    <source>
        <dbReference type="EMBL" id="KTD51535.1"/>
    </source>
</evidence>
<comment type="similarity">
    <text evidence="7">Belongs to the PINc/VapC protein family.</text>
</comment>
<evidence type="ECO:0000313" key="10">
    <source>
        <dbReference type="Proteomes" id="UP000054618"/>
    </source>
</evidence>
<comment type="caution">
    <text evidence="9">The sequence shown here is derived from an EMBL/GenBank/DDBJ whole genome shotgun (WGS) entry which is preliminary data.</text>
</comment>
<dbReference type="GO" id="GO:0046872">
    <property type="term" value="F:metal ion binding"/>
    <property type="evidence" value="ECO:0007669"/>
    <property type="project" value="UniProtKB-KW"/>
</dbReference>
<dbReference type="OrthoDB" id="9804823at2"/>
<evidence type="ECO:0000256" key="3">
    <source>
        <dbReference type="ARBA" id="ARBA00022722"/>
    </source>
</evidence>
<evidence type="ECO:0000256" key="6">
    <source>
        <dbReference type="ARBA" id="ARBA00022842"/>
    </source>
</evidence>
<evidence type="ECO:0000256" key="4">
    <source>
        <dbReference type="ARBA" id="ARBA00022723"/>
    </source>
</evidence>
<dbReference type="InterPro" id="IPR029060">
    <property type="entry name" value="PIN-like_dom_sf"/>
</dbReference>
<dbReference type="Proteomes" id="UP000054618">
    <property type="component" value="Unassembled WGS sequence"/>
</dbReference>
<evidence type="ECO:0000256" key="7">
    <source>
        <dbReference type="ARBA" id="ARBA00038093"/>
    </source>
</evidence>
<dbReference type="Pfam" id="PF01850">
    <property type="entry name" value="PIN"/>
    <property type="match status" value="1"/>
</dbReference>
<keyword evidence="4" id="KW-0479">Metal-binding</keyword>
<keyword evidence="2" id="KW-1277">Toxin-antitoxin system</keyword>
<reference evidence="9 10" key="1">
    <citation type="submission" date="2015-11" db="EMBL/GenBank/DDBJ databases">
        <title>Genomic analysis of 38 Legionella species identifies large and diverse effector repertoires.</title>
        <authorList>
            <person name="Burstein D."/>
            <person name="Amaro F."/>
            <person name="Zusman T."/>
            <person name="Lifshitz Z."/>
            <person name="Cohen O."/>
            <person name="Gilbert J.A."/>
            <person name="Pupko T."/>
            <person name="Shuman H.A."/>
            <person name="Segal G."/>
        </authorList>
    </citation>
    <scope>NUCLEOTIDE SEQUENCE [LARGE SCALE GENOMIC DNA]</scope>
    <source>
        <strain evidence="9 10">CDC#1442-AUS-E</strain>
    </source>
</reference>
<dbReference type="Gene3D" id="3.40.50.1010">
    <property type="entry name" value="5'-nuclease"/>
    <property type="match status" value="1"/>
</dbReference>
<dbReference type="CDD" id="cd18746">
    <property type="entry name" value="PIN_VapC4-5_FitB-like"/>
    <property type="match status" value="1"/>
</dbReference>
<organism evidence="9 10">
    <name type="scientific">Legionella quinlivanii</name>
    <dbReference type="NCBI Taxonomy" id="45073"/>
    <lineage>
        <taxon>Bacteria</taxon>
        <taxon>Pseudomonadati</taxon>
        <taxon>Pseudomonadota</taxon>
        <taxon>Gammaproteobacteria</taxon>
        <taxon>Legionellales</taxon>
        <taxon>Legionellaceae</taxon>
        <taxon>Legionella</taxon>
    </lineage>
</organism>
<keyword evidence="10" id="KW-1185">Reference proteome</keyword>
<evidence type="ECO:0000259" key="8">
    <source>
        <dbReference type="Pfam" id="PF01850"/>
    </source>
</evidence>